<dbReference type="Gene3D" id="2.40.50.230">
    <property type="entry name" value="Gp5 N-terminal domain"/>
    <property type="match status" value="1"/>
</dbReference>
<proteinExistence type="predicted"/>
<gene>
    <name evidence="2" type="ORF">BA1DRAFT_04333</name>
</gene>
<dbReference type="InterPro" id="IPR037026">
    <property type="entry name" value="Vgr_OB-fold_dom_sf"/>
</dbReference>
<feature type="domain" description="Phage protein Gp138 N-terminal" evidence="1">
    <location>
        <begin position="132"/>
        <end position="217"/>
    </location>
</feature>
<dbReference type="PATRIC" id="fig|1393736.3.peg.4420"/>
<dbReference type="InterPro" id="IPR044033">
    <property type="entry name" value="GpV-like_apex"/>
</dbReference>
<protein>
    <submittedName>
        <fullName evidence="2">Phage P2 baseplate assembly protein gpV</fullName>
    </submittedName>
</protein>
<dbReference type="InterPro" id="IPR041599">
    <property type="entry name" value="Gp138_N"/>
</dbReference>
<dbReference type="Proteomes" id="UP000023464">
    <property type="component" value="Unassembled WGS sequence"/>
</dbReference>
<dbReference type="Pfam" id="PF18352">
    <property type="entry name" value="Gp138_N"/>
    <property type="match status" value="1"/>
</dbReference>
<name>A0A022PE09_9GAMM</name>
<dbReference type="Pfam" id="PF18946">
    <property type="entry name" value="Apex"/>
    <property type="match status" value="1"/>
</dbReference>
<comment type="caution">
    <text evidence="2">The sequence shown here is derived from an EMBL/GenBank/DDBJ whole genome shotgun (WGS) entry which is preliminary data.</text>
</comment>
<evidence type="ECO:0000313" key="2">
    <source>
        <dbReference type="EMBL" id="EYU13198.1"/>
    </source>
</evidence>
<accession>A0A022PE09</accession>
<organism evidence="2 3">
    <name type="scientific">Photorhabdus aegyptia</name>
    <dbReference type="NCBI Taxonomy" id="2805098"/>
    <lineage>
        <taxon>Bacteria</taxon>
        <taxon>Pseudomonadati</taxon>
        <taxon>Pseudomonadota</taxon>
        <taxon>Gammaproteobacteria</taxon>
        <taxon>Enterobacterales</taxon>
        <taxon>Morganellaceae</taxon>
        <taxon>Photorhabdus</taxon>
    </lineage>
</organism>
<dbReference type="EMBL" id="JFGV01000106">
    <property type="protein sequence ID" value="EYU13198.1"/>
    <property type="molecule type" value="Genomic_DNA"/>
</dbReference>
<keyword evidence="3" id="KW-1185">Reference proteome</keyword>
<evidence type="ECO:0000313" key="3">
    <source>
        <dbReference type="Proteomes" id="UP000023464"/>
    </source>
</evidence>
<reference evidence="2 3" key="1">
    <citation type="submission" date="2014-03" db="EMBL/GenBank/DDBJ databases">
        <title>Draft Genome of Photorhabdus luminescens BA1, an Egyptian Isolate.</title>
        <authorList>
            <person name="Ghazal S."/>
            <person name="Hurst S.G.IV."/>
            <person name="Morris K."/>
            <person name="Thomas K."/>
            <person name="Tisa L.S."/>
        </authorList>
    </citation>
    <scope>NUCLEOTIDE SEQUENCE [LARGE SCALE GENOMIC DNA]</scope>
    <source>
        <strain evidence="2 3">BA1</strain>
    </source>
</reference>
<evidence type="ECO:0000259" key="1">
    <source>
        <dbReference type="Pfam" id="PF18352"/>
    </source>
</evidence>
<dbReference type="RefSeq" id="WP_338049316.1">
    <property type="nucleotide sequence ID" value="NZ_CAWLTM010000009.1"/>
</dbReference>
<sequence>MFFRFRHKKKAEALPVEQDIDQASPQPMNIHPDTFGSITERKVARPVEPYRPPPGVVPTEQLSALMAMDSTPYEYMTGTGGISGDVGFPGYPYLAQLSQLPEYRKMVGTIAGEMTRKWIKLTSVGLIIKSNGKTVDVKPMVHNMTGTGRKIENGIIYNVPVFRLQRGNSAVIMNPVVGDIGLIAICDRDISSVRATKAPTLPGSKRTHNYSDAIYLGGVLNAEPQQYVEFVDNQVNIVSPNKINVVAPTTEMTSSNSITMNSPSIILNGAVIQGGGGNGGNAIFGSTVTAKGEITRNGVKLSSHVHGGVESGGSKTNSPE</sequence>
<dbReference type="AlphaFoldDB" id="A0A022PE09"/>